<protein>
    <submittedName>
        <fullName evidence="1">7288_t:CDS:1</fullName>
    </submittedName>
</protein>
<accession>A0A9N9CI89</accession>
<dbReference type="AlphaFoldDB" id="A0A9N9CI89"/>
<sequence>ETPGVTDSKCDDEWLLEVFELLFIVEVAADSPAERFESGNINGNGNKLAIEKVSLRSPRNPSCTLKNLMYVQDMSHPYITNKNCDCVSNMRK</sequence>
<evidence type="ECO:0000313" key="1">
    <source>
        <dbReference type="EMBL" id="CAG8599869.1"/>
    </source>
</evidence>
<dbReference type="EMBL" id="CAJVPZ010008622">
    <property type="protein sequence ID" value="CAG8599869.1"/>
    <property type="molecule type" value="Genomic_DNA"/>
</dbReference>
<reference evidence="1" key="1">
    <citation type="submission" date="2021-06" db="EMBL/GenBank/DDBJ databases">
        <authorList>
            <person name="Kallberg Y."/>
            <person name="Tangrot J."/>
            <person name="Rosling A."/>
        </authorList>
    </citation>
    <scope>NUCLEOTIDE SEQUENCE</scope>
    <source>
        <strain evidence="1">IN212</strain>
    </source>
</reference>
<dbReference type="Proteomes" id="UP000789396">
    <property type="component" value="Unassembled WGS sequence"/>
</dbReference>
<feature type="non-terminal residue" evidence="1">
    <location>
        <position position="92"/>
    </location>
</feature>
<proteinExistence type="predicted"/>
<evidence type="ECO:0000313" key="2">
    <source>
        <dbReference type="Proteomes" id="UP000789396"/>
    </source>
</evidence>
<organism evidence="1 2">
    <name type="scientific">Racocetra fulgida</name>
    <dbReference type="NCBI Taxonomy" id="60492"/>
    <lineage>
        <taxon>Eukaryota</taxon>
        <taxon>Fungi</taxon>
        <taxon>Fungi incertae sedis</taxon>
        <taxon>Mucoromycota</taxon>
        <taxon>Glomeromycotina</taxon>
        <taxon>Glomeromycetes</taxon>
        <taxon>Diversisporales</taxon>
        <taxon>Gigasporaceae</taxon>
        <taxon>Racocetra</taxon>
    </lineage>
</organism>
<keyword evidence="2" id="KW-1185">Reference proteome</keyword>
<comment type="caution">
    <text evidence="1">The sequence shown here is derived from an EMBL/GenBank/DDBJ whole genome shotgun (WGS) entry which is preliminary data.</text>
</comment>
<name>A0A9N9CI89_9GLOM</name>
<gene>
    <name evidence="1" type="ORF">RFULGI_LOCUS6559</name>
</gene>